<sequence>MCHASGLFPSRPLQALRSCLRGCQNKRATHGAHFPKKALDSESRVHEKRLFSQMTEPCGGMCIASYVSPFDHSLLMSSFVTVATQRSVAWLEVLGPGN</sequence>
<accession>A0A9Q1EY02</accession>
<reference evidence="1" key="1">
    <citation type="journal article" date="2023" name="Science">
        <title>Genome structures resolve the early diversification of teleost fishes.</title>
        <authorList>
            <person name="Parey E."/>
            <person name="Louis A."/>
            <person name="Montfort J."/>
            <person name="Bouchez O."/>
            <person name="Roques C."/>
            <person name="Iampietro C."/>
            <person name="Lluch J."/>
            <person name="Castinel A."/>
            <person name="Donnadieu C."/>
            <person name="Desvignes T."/>
            <person name="Floi Bucao C."/>
            <person name="Jouanno E."/>
            <person name="Wen M."/>
            <person name="Mejri S."/>
            <person name="Dirks R."/>
            <person name="Jansen H."/>
            <person name="Henkel C."/>
            <person name="Chen W.J."/>
            <person name="Zahm M."/>
            <person name="Cabau C."/>
            <person name="Klopp C."/>
            <person name="Thompson A.W."/>
            <person name="Robinson-Rechavi M."/>
            <person name="Braasch I."/>
            <person name="Lecointre G."/>
            <person name="Bobe J."/>
            <person name="Postlethwait J.H."/>
            <person name="Berthelot C."/>
            <person name="Roest Crollius H."/>
            <person name="Guiguen Y."/>
        </authorList>
    </citation>
    <scope>NUCLEOTIDE SEQUENCE</scope>
    <source>
        <strain evidence="1">WJC10195</strain>
    </source>
</reference>
<name>A0A9Q1EY02_SYNKA</name>
<dbReference type="Proteomes" id="UP001152622">
    <property type="component" value="Chromosome 11"/>
</dbReference>
<evidence type="ECO:0000313" key="2">
    <source>
        <dbReference type="Proteomes" id="UP001152622"/>
    </source>
</evidence>
<protein>
    <submittedName>
        <fullName evidence="1">Uncharacterized protein</fullName>
    </submittedName>
</protein>
<comment type="caution">
    <text evidence="1">The sequence shown here is derived from an EMBL/GenBank/DDBJ whole genome shotgun (WGS) entry which is preliminary data.</text>
</comment>
<dbReference type="EMBL" id="JAINUF010000011">
    <property type="protein sequence ID" value="KAJ8347191.1"/>
    <property type="molecule type" value="Genomic_DNA"/>
</dbReference>
<organism evidence="1 2">
    <name type="scientific">Synaphobranchus kaupii</name>
    <name type="common">Kaup's arrowtooth eel</name>
    <dbReference type="NCBI Taxonomy" id="118154"/>
    <lineage>
        <taxon>Eukaryota</taxon>
        <taxon>Metazoa</taxon>
        <taxon>Chordata</taxon>
        <taxon>Craniata</taxon>
        <taxon>Vertebrata</taxon>
        <taxon>Euteleostomi</taxon>
        <taxon>Actinopterygii</taxon>
        <taxon>Neopterygii</taxon>
        <taxon>Teleostei</taxon>
        <taxon>Anguilliformes</taxon>
        <taxon>Synaphobranchidae</taxon>
        <taxon>Synaphobranchus</taxon>
    </lineage>
</organism>
<gene>
    <name evidence="1" type="ORF">SKAU_G00285920</name>
</gene>
<evidence type="ECO:0000313" key="1">
    <source>
        <dbReference type="EMBL" id="KAJ8347191.1"/>
    </source>
</evidence>
<keyword evidence="2" id="KW-1185">Reference proteome</keyword>
<dbReference type="AlphaFoldDB" id="A0A9Q1EY02"/>
<proteinExistence type="predicted"/>